<protein>
    <submittedName>
        <fullName evidence="1">Uncharacterized protein</fullName>
    </submittedName>
</protein>
<dbReference type="Proteomes" id="UP000269097">
    <property type="component" value="Chromosome"/>
</dbReference>
<name>A0A3G3JWF1_9BACL</name>
<proteinExistence type="predicted"/>
<dbReference type="KEGG" id="coh:EAV92_08245"/>
<dbReference type="EMBL" id="CP033433">
    <property type="protein sequence ID" value="AYQ72558.1"/>
    <property type="molecule type" value="Genomic_DNA"/>
</dbReference>
<accession>A0A3G3JWF1</accession>
<organism evidence="1 2">
    <name type="scientific">Cohnella candidum</name>
    <dbReference type="NCBI Taxonomy" id="2674991"/>
    <lineage>
        <taxon>Bacteria</taxon>
        <taxon>Bacillati</taxon>
        <taxon>Bacillota</taxon>
        <taxon>Bacilli</taxon>
        <taxon>Bacillales</taxon>
        <taxon>Paenibacillaceae</taxon>
        <taxon>Cohnella</taxon>
    </lineage>
</organism>
<keyword evidence="2" id="KW-1185">Reference proteome</keyword>
<dbReference type="RefSeq" id="WP_123040618.1">
    <property type="nucleotide sequence ID" value="NZ_CP033433.1"/>
</dbReference>
<dbReference type="AlphaFoldDB" id="A0A3G3JWF1"/>
<sequence>MENAALLSPADVNVIRRYVQTKYAPLSGAKRAEIVATAIRQTIQRRLPELPAEFKERIADDLIRRCLVVEQREIRPDDVLDVCAEIELPDPSAEAMFLDPILRWMNERAPGKWSPELLMNRLLRKEPAAVLAQAEFSAEFGTLAAEALPLPALPRTRPGWDIFGRVPRPALAMAVLVLAGGIAAGVLLGRPAPETSEQPLPSPVLQLPVPSADVGMPTQLRYRDIDTAAVKSYLRSRDSMLADEPYFSAIVNSAKEHDVNPLLLFAVTGQEQGFVPKSNKNAKKIANNPFNVFYSWEEFNTDIGDSADIAARTLSRQGSKRPEGYEPFDWLNQTYAEDPNWSDGVKRIFDKLNSLPPSSYK</sequence>
<gene>
    <name evidence="1" type="ORF">EAV92_08245</name>
</gene>
<reference evidence="1 2" key="1">
    <citation type="submission" date="2018-10" db="EMBL/GenBank/DDBJ databases">
        <title>Genome Sequence of Cohnella sp.</title>
        <authorList>
            <person name="Srinivasan S."/>
            <person name="Kim M.K."/>
        </authorList>
    </citation>
    <scope>NUCLEOTIDE SEQUENCE [LARGE SCALE GENOMIC DNA]</scope>
    <source>
        <strain evidence="1 2">18JY8-7</strain>
    </source>
</reference>
<evidence type="ECO:0000313" key="2">
    <source>
        <dbReference type="Proteomes" id="UP000269097"/>
    </source>
</evidence>
<evidence type="ECO:0000313" key="1">
    <source>
        <dbReference type="EMBL" id="AYQ72558.1"/>
    </source>
</evidence>